<reference evidence="2 3" key="1">
    <citation type="journal article" date="2017" name="BMC Genomics">
        <title>Genomic analysis of methanogenic archaea reveals a shift towards energy conservation.</title>
        <authorList>
            <person name="Gilmore S.P."/>
            <person name="Henske J.K."/>
            <person name="Sexton J.A."/>
            <person name="Solomon K.V."/>
            <person name="Seppala S."/>
            <person name="Yoo J.I."/>
            <person name="Huyett L.M."/>
            <person name="Pressman A."/>
            <person name="Cogan J.Z."/>
            <person name="Kivenson V."/>
            <person name="Peng X."/>
            <person name="Tan Y."/>
            <person name="Valentine D.L."/>
            <person name="O'Malley M.A."/>
        </authorList>
    </citation>
    <scope>NUCLEOTIDE SEQUENCE [LARGE SCALE GENOMIC DNA]</scope>
    <source>
        <strain evidence="2 3">M.o.H.</strain>
    </source>
</reference>
<dbReference type="Pfam" id="PF00882">
    <property type="entry name" value="Zn_dep_PLPC"/>
    <property type="match status" value="1"/>
</dbReference>
<dbReference type="SUPFAM" id="SSF48537">
    <property type="entry name" value="Phospholipase C/P1 nuclease"/>
    <property type="match status" value="1"/>
</dbReference>
<evidence type="ECO:0000313" key="2">
    <source>
        <dbReference type="EMBL" id="PAV04444.1"/>
    </source>
</evidence>
<comment type="caution">
    <text evidence="2">The sequence shown here is derived from an EMBL/GenBank/DDBJ whole genome shotgun (WGS) entry which is preliminary data.</text>
</comment>
<dbReference type="Gene3D" id="1.10.575.10">
    <property type="entry name" value="P1 Nuclease"/>
    <property type="match status" value="1"/>
</dbReference>
<keyword evidence="3" id="KW-1185">Reference proteome</keyword>
<dbReference type="Proteomes" id="UP000217784">
    <property type="component" value="Unassembled WGS sequence"/>
</dbReference>
<feature type="domain" description="Phospholipase C/D" evidence="1">
    <location>
        <begin position="28"/>
        <end position="173"/>
    </location>
</feature>
<name>A0A2A2H563_METBR</name>
<proteinExistence type="predicted"/>
<organism evidence="2 3">
    <name type="scientific">Methanobacterium bryantii</name>
    <dbReference type="NCBI Taxonomy" id="2161"/>
    <lineage>
        <taxon>Archaea</taxon>
        <taxon>Methanobacteriati</taxon>
        <taxon>Methanobacteriota</taxon>
        <taxon>Methanomada group</taxon>
        <taxon>Methanobacteria</taxon>
        <taxon>Methanobacteriales</taxon>
        <taxon>Methanobacteriaceae</taxon>
        <taxon>Methanobacterium</taxon>
    </lineage>
</organism>
<evidence type="ECO:0000313" key="3">
    <source>
        <dbReference type="Proteomes" id="UP000217784"/>
    </source>
</evidence>
<dbReference type="EMBL" id="LMVM01000023">
    <property type="protein sequence ID" value="PAV04444.1"/>
    <property type="molecule type" value="Genomic_DNA"/>
</dbReference>
<dbReference type="InterPro" id="IPR029002">
    <property type="entry name" value="PLPC/GPLD1"/>
</dbReference>
<dbReference type="GO" id="GO:0016788">
    <property type="term" value="F:hydrolase activity, acting on ester bonds"/>
    <property type="evidence" value="ECO:0007669"/>
    <property type="project" value="InterPro"/>
</dbReference>
<sequence>MNKAIIFTIFLVAVSINISAVSAWDWNTHEEIVESNYNSLPEDMQQNLNLNLMKKGSTAPDFVFFDFKYHSYPNSYRKAIYWLNKGKFYYKKGDFYYASYCYGVASHYITDSFSAPHAAGVGGLQHSIYEVKGSFLKPKMIQIKGDLKSTMYNGDLNGTKSWNMWIKSRNNSLIQNDLDHATGASYNAVYSSINDAYPIQKNNFQITNNLELVYIYLIG</sequence>
<protein>
    <recommendedName>
        <fullName evidence="1">Phospholipase C/D domain-containing protein</fullName>
    </recommendedName>
</protein>
<gene>
    <name evidence="2" type="ORF">ASJ80_06290</name>
</gene>
<dbReference type="RefSeq" id="WP_069582735.1">
    <property type="nucleotide sequence ID" value="NZ_LMVM01000023.1"/>
</dbReference>
<dbReference type="AlphaFoldDB" id="A0A2A2H563"/>
<dbReference type="OrthoDB" id="80523at2157"/>
<accession>A0A2A2H563</accession>
<dbReference type="InterPro" id="IPR008947">
    <property type="entry name" value="PLipase_C/P1_nuclease_dom_sf"/>
</dbReference>
<evidence type="ECO:0000259" key="1">
    <source>
        <dbReference type="Pfam" id="PF00882"/>
    </source>
</evidence>